<evidence type="ECO:0000256" key="5">
    <source>
        <dbReference type="ARBA" id="ARBA00022741"/>
    </source>
</evidence>
<evidence type="ECO:0000259" key="9">
    <source>
        <dbReference type="PROSITE" id="PS50109"/>
    </source>
</evidence>
<dbReference type="GO" id="GO:0005524">
    <property type="term" value="F:ATP binding"/>
    <property type="evidence" value="ECO:0007669"/>
    <property type="project" value="UniProtKB-KW"/>
</dbReference>
<protein>
    <recommendedName>
        <fullName evidence="2">histidine kinase</fullName>
        <ecNumber evidence="2">2.7.13.3</ecNumber>
    </recommendedName>
</protein>
<dbReference type="GO" id="GO:0000155">
    <property type="term" value="F:phosphorelay sensor kinase activity"/>
    <property type="evidence" value="ECO:0007669"/>
    <property type="project" value="InterPro"/>
</dbReference>
<evidence type="ECO:0000313" key="11">
    <source>
        <dbReference type="Proteomes" id="UP000317421"/>
    </source>
</evidence>
<dbReference type="PRINTS" id="PR00344">
    <property type="entry name" value="BCTRLSENSOR"/>
</dbReference>
<dbReference type="SUPFAM" id="SSF55874">
    <property type="entry name" value="ATPase domain of HSP90 chaperone/DNA topoisomerase II/histidine kinase"/>
    <property type="match status" value="1"/>
</dbReference>
<keyword evidence="11" id="KW-1185">Reference proteome</keyword>
<dbReference type="Pfam" id="PF02518">
    <property type="entry name" value="HATPase_c"/>
    <property type="match status" value="1"/>
</dbReference>
<evidence type="ECO:0000313" key="10">
    <source>
        <dbReference type="EMBL" id="TWT99208.1"/>
    </source>
</evidence>
<proteinExistence type="predicted"/>
<dbReference type="InterPro" id="IPR005467">
    <property type="entry name" value="His_kinase_dom"/>
</dbReference>
<dbReference type="AlphaFoldDB" id="A0A5C6AIY6"/>
<dbReference type="Proteomes" id="UP000317421">
    <property type="component" value="Unassembled WGS sequence"/>
</dbReference>
<dbReference type="SUPFAM" id="SSF47384">
    <property type="entry name" value="Homodimeric domain of signal transducing histidine kinase"/>
    <property type="match status" value="1"/>
</dbReference>
<evidence type="ECO:0000256" key="3">
    <source>
        <dbReference type="ARBA" id="ARBA00022553"/>
    </source>
</evidence>
<name>A0A5C6AIY6_9BACT</name>
<dbReference type="SMART" id="SM00387">
    <property type="entry name" value="HATPase_c"/>
    <property type="match status" value="1"/>
</dbReference>
<dbReference type="SMART" id="SM00388">
    <property type="entry name" value="HisKA"/>
    <property type="match status" value="1"/>
</dbReference>
<gene>
    <name evidence="10" type="primary">kinD</name>
    <name evidence="10" type="ORF">Pla108_01430</name>
</gene>
<dbReference type="PROSITE" id="PS50109">
    <property type="entry name" value="HIS_KIN"/>
    <property type="match status" value="1"/>
</dbReference>
<keyword evidence="4 10" id="KW-0808">Transferase</keyword>
<keyword evidence="3" id="KW-0597">Phosphoprotein</keyword>
<dbReference type="InterPro" id="IPR004358">
    <property type="entry name" value="Sig_transdc_His_kin-like_C"/>
</dbReference>
<sequence length="241" mass="25900">MLEPPQPISDELRRWFADELRRAKLDAMKELAYGASHEINNPLANIALRAQTLLKREDDPDKRKAFEAMHRAAMRAHEMISDLMLFARPPQLVKGSIDLREVVRTVLEELSPRAVASETALSAQTAGEPVVIDADAEQLAVAIRAVAENSLDALGRGGEVVLSVTSSSDAATVRVVDNGPGVPAEIAPHVFDPFFSGREAGRGLGFGLSKCWRIVTDHGGDVRLDSPPGAGVAVTITLPRG</sequence>
<keyword evidence="6 10" id="KW-0418">Kinase</keyword>
<dbReference type="EMBL" id="SJPR01000001">
    <property type="protein sequence ID" value="TWT99208.1"/>
    <property type="molecule type" value="Genomic_DNA"/>
</dbReference>
<comment type="catalytic activity">
    <reaction evidence="1">
        <text>ATP + protein L-histidine = ADP + protein N-phospho-L-histidine.</text>
        <dbReference type="EC" id="2.7.13.3"/>
    </reaction>
</comment>
<evidence type="ECO:0000256" key="6">
    <source>
        <dbReference type="ARBA" id="ARBA00022777"/>
    </source>
</evidence>
<dbReference type="InterPro" id="IPR003661">
    <property type="entry name" value="HisK_dim/P_dom"/>
</dbReference>
<dbReference type="EC" id="2.7.13.3" evidence="2"/>
<organism evidence="10 11">
    <name type="scientific">Botrimarina colliarenosi</name>
    <dbReference type="NCBI Taxonomy" id="2528001"/>
    <lineage>
        <taxon>Bacteria</taxon>
        <taxon>Pseudomonadati</taxon>
        <taxon>Planctomycetota</taxon>
        <taxon>Planctomycetia</taxon>
        <taxon>Pirellulales</taxon>
        <taxon>Lacipirellulaceae</taxon>
        <taxon>Botrimarina</taxon>
    </lineage>
</organism>
<dbReference type="InterPro" id="IPR036890">
    <property type="entry name" value="HATPase_C_sf"/>
</dbReference>
<keyword evidence="7" id="KW-0067">ATP-binding</keyword>
<dbReference type="Pfam" id="PF00512">
    <property type="entry name" value="HisKA"/>
    <property type="match status" value="1"/>
</dbReference>
<evidence type="ECO:0000256" key="1">
    <source>
        <dbReference type="ARBA" id="ARBA00000085"/>
    </source>
</evidence>
<dbReference type="PANTHER" id="PTHR43065:SF10">
    <property type="entry name" value="PEROXIDE STRESS-ACTIVATED HISTIDINE KINASE MAK3"/>
    <property type="match status" value="1"/>
</dbReference>
<evidence type="ECO:0000256" key="8">
    <source>
        <dbReference type="ARBA" id="ARBA00023012"/>
    </source>
</evidence>
<dbReference type="Gene3D" id="3.30.565.10">
    <property type="entry name" value="Histidine kinase-like ATPase, C-terminal domain"/>
    <property type="match status" value="1"/>
</dbReference>
<evidence type="ECO:0000256" key="4">
    <source>
        <dbReference type="ARBA" id="ARBA00022679"/>
    </source>
</evidence>
<comment type="caution">
    <text evidence="10">The sequence shown here is derived from an EMBL/GenBank/DDBJ whole genome shotgun (WGS) entry which is preliminary data.</text>
</comment>
<dbReference type="Gene3D" id="1.10.287.130">
    <property type="match status" value="1"/>
</dbReference>
<keyword evidence="8" id="KW-0902">Two-component regulatory system</keyword>
<keyword evidence="5" id="KW-0547">Nucleotide-binding</keyword>
<dbReference type="PANTHER" id="PTHR43065">
    <property type="entry name" value="SENSOR HISTIDINE KINASE"/>
    <property type="match status" value="1"/>
</dbReference>
<evidence type="ECO:0000256" key="7">
    <source>
        <dbReference type="ARBA" id="ARBA00022840"/>
    </source>
</evidence>
<dbReference type="InterPro" id="IPR003594">
    <property type="entry name" value="HATPase_dom"/>
</dbReference>
<dbReference type="InterPro" id="IPR036097">
    <property type="entry name" value="HisK_dim/P_sf"/>
</dbReference>
<evidence type="ECO:0000256" key="2">
    <source>
        <dbReference type="ARBA" id="ARBA00012438"/>
    </source>
</evidence>
<dbReference type="CDD" id="cd00082">
    <property type="entry name" value="HisKA"/>
    <property type="match status" value="1"/>
</dbReference>
<feature type="domain" description="Histidine kinase" evidence="9">
    <location>
        <begin position="34"/>
        <end position="241"/>
    </location>
</feature>
<reference evidence="10 11" key="1">
    <citation type="submission" date="2019-02" db="EMBL/GenBank/DDBJ databases">
        <title>Deep-cultivation of Planctomycetes and their phenomic and genomic characterization uncovers novel biology.</title>
        <authorList>
            <person name="Wiegand S."/>
            <person name="Jogler M."/>
            <person name="Boedeker C."/>
            <person name="Pinto D."/>
            <person name="Vollmers J."/>
            <person name="Rivas-Marin E."/>
            <person name="Kohn T."/>
            <person name="Peeters S.H."/>
            <person name="Heuer A."/>
            <person name="Rast P."/>
            <person name="Oberbeckmann S."/>
            <person name="Bunk B."/>
            <person name="Jeske O."/>
            <person name="Meyerdierks A."/>
            <person name="Storesund J.E."/>
            <person name="Kallscheuer N."/>
            <person name="Luecker S."/>
            <person name="Lage O.M."/>
            <person name="Pohl T."/>
            <person name="Merkel B.J."/>
            <person name="Hornburger P."/>
            <person name="Mueller R.-W."/>
            <person name="Bruemmer F."/>
            <person name="Labrenz M."/>
            <person name="Spormann A.M."/>
            <person name="Op Den Camp H."/>
            <person name="Overmann J."/>
            <person name="Amann R."/>
            <person name="Jetten M.S.M."/>
            <person name="Mascher T."/>
            <person name="Medema M.H."/>
            <person name="Devos D.P."/>
            <person name="Kaster A.-K."/>
            <person name="Ovreas L."/>
            <person name="Rohde M."/>
            <person name="Galperin M.Y."/>
            <person name="Jogler C."/>
        </authorList>
    </citation>
    <scope>NUCLEOTIDE SEQUENCE [LARGE SCALE GENOMIC DNA]</scope>
    <source>
        <strain evidence="10 11">Pla108</strain>
    </source>
</reference>
<accession>A0A5C6AIY6</accession>